<name>A0A8K0DJJ6_IGNLU</name>
<evidence type="ECO:0000256" key="1">
    <source>
        <dbReference type="SAM" id="MobiDB-lite"/>
    </source>
</evidence>
<reference evidence="2" key="1">
    <citation type="submission" date="2019-08" db="EMBL/GenBank/DDBJ databases">
        <title>The genome of the North American firefly Photinus pyralis.</title>
        <authorList>
            <consortium name="Photinus pyralis genome working group"/>
            <person name="Fallon T.R."/>
            <person name="Sander Lower S.E."/>
            <person name="Weng J.-K."/>
        </authorList>
    </citation>
    <scope>NUCLEOTIDE SEQUENCE</scope>
    <source>
        <strain evidence="2">TRF0915ILg1</strain>
        <tissue evidence="2">Whole body</tissue>
    </source>
</reference>
<proteinExistence type="predicted"/>
<feature type="region of interest" description="Disordered" evidence="1">
    <location>
        <begin position="144"/>
        <end position="180"/>
    </location>
</feature>
<dbReference type="Proteomes" id="UP000801492">
    <property type="component" value="Unassembled WGS sequence"/>
</dbReference>
<dbReference type="EMBL" id="VTPC01000786">
    <property type="protein sequence ID" value="KAF2904383.1"/>
    <property type="molecule type" value="Genomic_DNA"/>
</dbReference>
<dbReference type="AlphaFoldDB" id="A0A8K0DJJ6"/>
<sequence>MVMASKRNNAGEVITDIILGVPTNRVGQWEDPDRGYPGPSPHFHYKAALCARTSHLTQFPFDKKLWNRIKNVRIYKGYEIGTDHNMLKAKIQVQKENTPKDMERTSNEKIRSYKLKNPKARATYQEELEKLMDKALTEGNLNWEKTKKQLKKEQRKYVERPKLKEMELKERNGGTTKSGK</sequence>
<evidence type="ECO:0000313" key="2">
    <source>
        <dbReference type="EMBL" id="KAF2904383.1"/>
    </source>
</evidence>
<protein>
    <submittedName>
        <fullName evidence="2">Uncharacterized protein</fullName>
    </submittedName>
</protein>
<dbReference type="OrthoDB" id="10454318at2759"/>
<accession>A0A8K0DJJ6</accession>
<keyword evidence="3" id="KW-1185">Reference proteome</keyword>
<gene>
    <name evidence="2" type="ORF">ILUMI_01792</name>
</gene>
<feature type="compositionally biased region" description="Basic and acidic residues" evidence="1">
    <location>
        <begin position="144"/>
        <end position="172"/>
    </location>
</feature>
<organism evidence="2 3">
    <name type="scientific">Ignelater luminosus</name>
    <name type="common">Cucubano</name>
    <name type="synonym">Pyrophorus luminosus</name>
    <dbReference type="NCBI Taxonomy" id="2038154"/>
    <lineage>
        <taxon>Eukaryota</taxon>
        <taxon>Metazoa</taxon>
        <taxon>Ecdysozoa</taxon>
        <taxon>Arthropoda</taxon>
        <taxon>Hexapoda</taxon>
        <taxon>Insecta</taxon>
        <taxon>Pterygota</taxon>
        <taxon>Neoptera</taxon>
        <taxon>Endopterygota</taxon>
        <taxon>Coleoptera</taxon>
        <taxon>Polyphaga</taxon>
        <taxon>Elateriformia</taxon>
        <taxon>Elateroidea</taxon>
        <taxon>Elateridae</taxon>
        <taxon>Agrypninae</taxon>
        <taxon>Pyrophorini</taxon>
        <taxon>Ignelater</taxon>
    </lineage>
</organism>
<evidence type="ECO:0000313" key="3">
    <source>
        <dbReference type="Proteomes" id="UP000801492"/>
    </source>
</evidence>
<comment type="caution">
    <text evidence="2">The sequence shown here is derived from an EMBL/GenBank/DDBJ whole genome shotgun (WGS) entry which is preliminary data.</text>
</comment>